<organism evidence="2 3">
    <name type="scientific">Streptomyces goshikiensis</name>
    <dbReference type="NCBI Taxonomy" id="1942"/>
    <lineage>
        <taxon>Bacteria</taxon>
        <taxon>Bacillati</taxon>
        <taxon>Actinomycetota</taxon>
        <taxon>Actinomycetes</taxon>
        <taxon>Kitasatosporales</taxon>
        <taxon>Streptomycetaceae</taxon>
        <taxon>Streptomyces</taxon>
    </lineage>
</organism>
<sequence>MEAAWPRELAALLPNHRPAVLREAILQALDGGRTAHQLVERIQRRWWTHGYARALAEGHLASPMGVAVALVRPSTDCPDPMCEDGVTLHLDHGCPKCEQRRTDRRRGHASGPREKRPAPQWWECKGQGCTAASKGPRPADGLCWQCQERVEEAAAQTAAQRVSATLAAQAETAEDATRLRQTIRWARMLDKAYTEHAERGRTAQEQAEAQRQAEADAEQVRILREQLLREHPELAVYAQEQT</sequence>
<evidence type="ECO:0000313" key="3">
    <source>
        <dbReference type="Proteomes" id="UP001432075"/>
    </source>
</evidence>
<keyword evidence="3" id="KW-1185">Reference proteome</keyword>
<protein>
    <submittedName>
        <fullName evidence="2">Uncharacterized protein</fullName>
    </submittedName>
</protein>
<evidence type="ECO:0000256" key="1">
    <source>
        <dbReference type="SAM" id="MobiDB-lite"/>
    </source>
</evidence>
<feature type="region of interest" description="Disordered" evidence="1">
    <location>
        <begin position="196"/>
        <end position="216"/>
    </location>
</feature>
<evidence type="ECO:0000313" key="2">
    <source>
        <dbReference type="EMBL" id="WUO50653.1"/>
    </source>
</evidence>
<dbReference type="EMBL" id="CP108057">
    <property type="protein sequence ID" value="WUO50653.1"/>
    <property type="molecule type" value="Genomic_DNA"/>
</dbReference>
<proteinExistence type="predicted"/>
<accession>A0ABZ1RUX6</accession>
<reference evidence="2" key="1">
    <citation type="submission" date="2022-10" db="EMBL/GenBank/DDBJ databases">
        <title>The complete genomes of actinobacterial strains from the NBC collection.</title>
        <authorList>
            <person name="Joergensen T.S."/>
            <person name="Alvarez Arevalo M."/>
            <person name="Sterndorff E.B."/>
            <person name="Faurdal D."/>
            <person name="Vuksanovic O."/>
            <person name="Mourched A.-S."/>
            <person name="Charusanti P."/>
            <person name="Shaw S."/>
            <person name="Blin K."/>
            <person name="Weber T."/>
        </authorList>
    </citation>
    <scope>NUCLEOTIDE SEQUENCE</scope>
    <source>
        <strain evidence="2">NBC_00283</strain>
    </source>
</reference>
<dbReference type="RefSeq" id="WP_328777401.1">
    <property type="nucleotide sequence ID" value="NZ_CP108057.1"/>
</dbReference>
<dbReference type="Proteomes" id="UP001432075">
    <property type="component" value="Chromosome"/>
</dbReference>
<gene>
    <name evidence="2" type="ORF">OHU17_35145</name>
</gene>
<name>A0ABZ1RUX6_9ACTN</name>
<feature type="region of interest" description="Disordered" evidence="1">
    <location>
        <begin position="98"/>
        <end position="119"/>
    </location>
</feature>